<accession>G9E5Z7</accession>
<organismHost>
    <name type="scientific">Micromonas pusilla</name>
    <name type="common">Picoplanktonic green alga</name>
    <name type="synonym">Chromulina pusilla</name>
    <dbReference type="NCBI Taxonomy" id="38833"/>
</organismHost>
<protein>
    <submittedName>
        <fullName evidence="2">Uncharacterized protein</fullName>
    </submittedName>
</protein>
<evidence type="ECO:0000313" key="2">
    <source>
        <dbReference type="EMBL" id="AET84824.1"/>
    </source>
</evidence>
<evidence type="ECO:0000313" key="3">
    <source>
        <dbReference type="Proteomes" id="UP000232710"/>
    </source>
</evidence>
<reference evidence="2 3" key="1">
    <citation type="submission" date="2010-12" db="EMBL/GenBank/DDBJ databases">
        <title>The Genome Sequence of Micromonas pusilla virus SP1.</title>
        <authorList>
            <consortium name="The Broad Institute Genome Sequencing Platform"/>
            <person name="Henn M.R."/>
            <person name="Suttle C."/>
            <person name="Winget D."/>
            <person name="Chan A."/>
            <person name="Levin J."/>
            <person name="Malboeuf C."/>
            <person name="Casali M."/>
            <person name="Russ C."/>
            <person name="Lennon N."/>
            <person name="Chapman S.B."/>
            <person name="Erlich R."/>
            <person name="Young S.K."/>
            <person name="Yandava C."/>
            <person name="Zeng Q."/>
            <person name="Alvarado L."/>
            <person name="Anderson S."/>
            <person name="Berlin A."/>
            <person name="Chen Z."/>
            <person name="Freedman E."/>
            <person name="Gellesch M."/>
            <person name="Goldberg J."/>
            <person name="Green L."/>
            <person name="Griggs A."/>
            <person name="Gujja S."/>
            <person name="Heilman E.R."/>
            <person name="Heiman D."/>
            <person name="Hollinger A."/>
            <person name="Howarth C."/>
            <person name="Larson L."/>
            <person name="Mehta T."/>
            <person name="Pearson M."/>
            <person name="Roberts A."/>
            <person name="Ryan E."/>
            <person name="Saif S."/>
            <person name="Shea T."/>
            <person name="Shenoy N."/>
            <person name="Sisk P."/>
            <person name="Stolte C."/>
            <person name="Sykes S."/>
            <person name="White J."/>
            <person name="Haas B."/>
            <person name="Nusbaum C."/>
            <person name="Birren B."/>
        </authorList>
    </citation>
    <scope>NUCLEOTIDE SEQUENCE [LARGE SCALE GENOMIC DNA]</scope>
    <source>
        <strain evidence="2 3">SP1</strain>
    </source>
</reference>
<keyword evidence="1" id="KW-1133">Transmembrane helix</keyword>
<feature type="transmembrane region" description="Helical" evidence="1">
    <location>
        <begin position="185"/>
        <end position="203"/>
    </location>
</feature>
<dbReference type="Proteomes" id="UP000232710">
    <property type="component" value="Segment"/>
</dbReference>
<dbReference type="EMBL" id="JF974320">
    <property type="protein sequence ID" value="AET84824.1"/>
    <property type="molecule type" value="Genomic_DNA"/>
</dbReference>
<organism evidence="2 3">
    <name type="scientific">Micromonas pusilla virus SP1</name>
    <name type="common">MpV-SP1</name>
    <dbReference type="NCBI Taxonomy" id="373996"/>
    <lineage>
        <taxon>Viruses</taxon>
        <taxon>Varidnaviria</taxon>
        <taxon>Bamfordvirae</taxon>
        <taxon>Nucleocytoviricota</taxon>
        <taxon>Megaviricetes</taxon>
        <taxon>Algavirales</taxon>
        <taxon>Phycodnaviridae</taxon>
        <taxon>Prasinovirus</taxon>
        <taxon>Prasinovirus micromonas</taxon>
    </lineage>
</organism>
<proteinExistence type="predicted"/>
<sequence length="208" mass="23782">MKVHSLVIDSSERDSSLYTYANNYTVHLENPIYDVFELKLLSARIPTPMVSPYRPKALILRLTSGSDEYNQTVYVKTARHTGYILLDDTDNITFNGSDDPLVHHFHSGSQKVLTDLQIEFLYMNNGELTPYVFGSLDHVLKFEITCSTDKLQGLTKSTEKTNEMFKDALSNISIPDVENPYEWKGYIYIGFIILLGIMMLAIMKRKPI</sequence>
<keyword evidence="1" id="KW-0472">Membrane</keyword>
<keyword evidence="1" id="KW-0812">Transmembrane</keyword>
<gene>
    <name evidence="2" type="ORF">MPXG_00026</name>
</gene>
<keyword evidence="3" id="KW-1185">Reference proteome</keyword>
<evidence type="ECO:0000256" key="1">
    <source>
        <dbReference type="SAM" id="Phobius"/>
    </source>
</evidence>
<name>G9E5Z7_MPSP1</name>